<dbReference type="InterPro" id="IPR016186">
    <property type="entry name" value="C-type_lectin-like/link_sf"/>
</dbReference>
<protein>
    <submittedName>
        <fullName evidence="3">MRC1 protein</fullName>
    </submittedName>
</protein>
<evidence type="ECO:0000313" key="3">
    <source>
        <dbReference type="EMBL" id="MBN3316973.1"/>
    </source>
</evidence>
<evidence type="ECO:0000313" key="4">
    <source>
        <dbReference type="Proteomes" id="UP000736164"/>
    </source>
</evidence>
<feature type="domain" description="C-type lectin" evidence="2">
    <location>
        <begin position="1033"/>
        <end position="1132"/>
    </location>
</feature>
<sequence length="1296" mass="145009">MYRNLISICILFTATNSSDQYHFIRYKLTWVRAQEYCRHNHRDLVTVFTEEQQNELLSLTNTGEADGAWIGLYKNTQSDPGSGGAAGSPYTQTQGRVCVLMDSEGGWEERDCEERNYFMCLNITERSNVILIELNQTWTGAQSLCRQKHTELVSVRSQSENEEVRRSARGHRVWIGLYNEPWQWSDQGASSFRNWTGGQPGSAGGQRCAQVDLQGSPIGGWTETDCSEIRPFFCHRGTALCSPLGGDGCCPPVCWLSYSSRRAARPRREEDMEDKHRARSLSLTGLCVSSVPRDTGEDTRQCSGRVDRVRWVEREVGEMSLDSSLLIDGVLTWDSGVCRCSQSSTPDQNVEKHQFICVNTLSVNSDQAAEEPRGFNILTCGPAVTTTQLLQEYLGPSRQGRVEEAVGCPGSSGTGGQGMGIWELPPTGECRPGLVNPLCLCVNPPLSLCSRTELLFLVSLWRSSRRGPGAAYKQAERERHTGQSLSCTCEPLKSKELDSVTQDPNTLPGEDESPFPRAQEVLLCFRPLCLSRSACLYAAPGPRRLLLHRDTKNSSSVLEHRDRGGLTHRHRGFTNPTPAESRAFRKQAGLIQQGGSVREHKTERERTKEPGEADGEGRRCQPRWPGESFLPESRDKGVCDVLRISTDDTDKPDFSPRHSVTAPTPRDITSEENQSNLTVLYPPGSGLIRKFYFVDSPLNWTDAQRHCRDTYTDLASISSTAEMDTVLNTTNLPSGPAWIGLYRDCRESWRWSGGEVVTFTHWRSQLPCAVLNAAGLWEARDCSEENFFICESQGGPQQYRLIRENKTFAAAQRHCRESCSDLPRVDSVGESEQIRTTAQGHAVWIALLQDGWEWSDGRRSGFRNWSPGQPNGGGALYTEIYLKDGVHNNNKRGGWNDATQVQGRPFFCYNATNSSDQYHFIRYKLTWLQAQEYCRHNHRDLVTVFTEEQQNKLLSLTNTGDVGGAWIGLYNSTQSDPGSGGAVGSPYTQTQGCVCVLMDSEGGWEERDCEERNYFMCLNKTERSNVTLIELNQTWTEAQSLCRQNHTELVSVRNQSENEEVRRSAQGHRVWIGLYNEPWKWSDQGASSFRNWAGGQPGSAGGQRCAQVDLQGSPRGRWTETNCSEISPFFCHWDSRELVLVREKKSWAEALDHCQTHHTGLADIQSHQEQSYAAEEAQSAESTLVWLGLRQNRVSGSWFWANEAPVVYQNWGAGGAPGRPASSPCGALNRDRGGSWTKRSCKEQLSFLCSRGTEGDSLFCTCLTSRWGQQSRLLSDQASRLTAERGEICARSHTPV</sequence>
<dbReference type="PANTHER" id="PTHR45784:SF5">
    <property type="entry name" value="C-TYPE LECTIN DOMAIN FAMILY 20 MEMBER A-RELATED"/>
    <property type="match status" value="1"/>
</dbReference>
<feature type="non-terminal residue" evidence="3">
    <location>
        <position position="1"/>
    </location>
</feature>
<feature type="compositionally biased region" description="Basic and acidic residues" evidence="1">
    <location>
        <begin position="556"/>
        <end position="565"/>
    </location>
</feature>
<organism evidence="3 4">
    <name type="scientific">Atractosteus spatula</name>
    <name type="common">Alligator gar</name>
    <name type="synonym">Lepisosteus spatula</name>
    <dbReference type="NCBI Taxonomy" id="7917"/>
    <lineage>
        <taxon>Eukaryota</taxon>
        <taxon>Metazoa</taxon>
        <taxon>Chordata</taxon>
        <taxon>Craniata</taxon>
        <taxon>Vertebrata</taxon>
        <taxon>Euteleostomi</taxon>
        <taxon>Actinopterygii</taxon>
        <taxon>Neopterygii</taxon>
        <taxon>Holostei</taxon>
        <taxon>Semionotiformes</taxon>
        <taxon>Lepisosteidae</taxon>
        <taxon>Atractosteus</taxon>
    </lineage>
</organism>
<dbReference type="Gene3D" id="3.10.100.10">
    <property type="entry name" value="Mannose-Binding Protein A, subunit A"/>
    <property type="match status" value="7"/>
</dbReference>
<feature type="domain" description="C-type lectin" evidence="2">
    <location>
        <begin position="136"/>
        <end position="235"/>
    </location>
</feature>
<dbReference type="PANTHER" id="PTHR45784">
    <property type="entry name" value="C-TYPE LECTIN DOMAIN FAMILY 20 MEMBER A-RELATED"/>
    <property type="match status" value="1"/>
</dbReference>
<dbReference type="PROSITE" id="PS50041">
    <property type="entry name" value="C_TYPE_LECTIN_2"/>
    <property type="match status" value="7"/>
</dbReference>
<feature type="non-terminal residue" evidence="3">
    <location>
        <position position="1296"/>
    </location>
</feature>
<dbReference type="Proteomes" id="UP000736164">
    <property type="component" value="Unassembled WGS sequence"/>
</dbReference>
<dbReference type="SUPFAM" id="SSF56436">
    <property type="entry name" value="C-type lectin-like"/>
    <property type="match status" value="7"/>
</dbReference>
<dbReference type="CDD" id="cd00037">
    <property type="entry name" value="CLECT"/>
    <property type="match status" value="1"/>
</dbReference>
<evidence type="ECO:0000256" key="1">
    <source>
        <dbReference type="SAM" id="MobiDB-lite"/>
    </source>
</evidence>
<feature type="domain" description="C-type lectin" evidence="2">
    <location>
        <begin position="913"/>
        <end position="1018"/>
    </location>
</feature>
<feature type="region of interest" description="Disordered" evidence="1">
    <location>
        <begin position="556"/>
        <end position="627"/>
    </location>
</feature>
<feature type="domain" description="C-type lectin" evidence="2">
    <location>
        <begin position="691"/>
        <end position="791"/>
    </location>
</feature>
<dbReference type="SMART" id="SM00034">
    <property type="entry name" value="CLECT"/>
    <property type="match status" value="7"/>
</dbReference>
<feature type="compositionally biased region" description="Basic and acidic residues" evidence="1">
    <location>
        <begin position="647"/>
        <end position="656"/>
    </location>
</feature>
<feature type="region of interest" description="Disordered" evidence="1">
    <location>
        <begin position="647"/>
        <end position="671"/>
    </location>
</feature>
<reference evidence="3" key="1">
    <citation type="journal article" date="2021" name="Cell">
        <title>Tracing the genetic footprints of vertebrate landing in non-teleost ray-finned fishes.</title>
        <authorList>
            <person name="Bi X."/>
            <person name="Wang K."/>
            <person name="Yang L."/>
            <person name="Pan H."/>
            <person name="Jiang H."/>
            <person name="Wei Q."/>
            <person name="Fang M."/>
            <person name="Yu H."/>
            <person name="Zhu C."/>
            <person name="Cai Y."/>
            <person name="He Y."/>
            <person name="Gan X."/>
            <person name="Zeng H."/>
            <person name="Yu D."/>
            <person name="Zhu Y."/>
            <person name="Jiang H."/>
            <person name="Qiu Q."/>
            <person name="Yang H."/>
            <person name="Zhang Y.E."/>
            <person name="Wang W."/>
            <person name="Zhu M."/>
            <person name="He S."/>
            <person name="Zhang G."/>
        </authorList>
    </citation>
    <scope>NUCLEOTIDE SEQUENCE</scope>
    <source>
        <strain evidence="3">Allg_001</strain>
    </source>
</reference>
<gene>
    <name evidence="3" type="primary">Mrc1_4</name>
    <name evidence="3" type="ORF">GTO95_0003735</name>
</gene>
<evidence type="ECO:0000259" key="2">
    <source>
        <dbReference type="PROSITE" id="PS50041"/>
    </source>
</evidence>
<keyword evidence="4" id="KW-1185">Reference proteome</keyword>
<proteinExistence type="predicted"/>
<dbReference type="InterPro" id="IPR001304">
    <property type="entry name" value="C-type_lectin-like"/>
</dbReference>
<dbReference type="InterPro" id="IPR016187">
    <property type="entry name" value="CTDL_fold"/>
</dbReference>
<dbReference type="Pfam" id="PF00059">
    <property type="entry name" value="Lectin_C"/>
    <property type="match status" value="7"/>
</dbReference>
<accession>A0A8J7TAQ0</accession>
<feature type="domain" description="C-type lectin" evidence="2">
    <location>
        <begin position="1133"/>
        <end position="1250"/>
    </location>
</feature>
<feature type="compositionally biased region" description="Basic and acidic residues" evidence="1">
    <location>
        <begin position="597"/>
        <end position="619"/>
    </location>
</feature>
<name>A0A8J7TAQ0_ATRSP</name>
<dbReference type="EMBL" id="JAAWVO010032878">
    <property type="protein sequence ID" value="MBN3316973.1"/>
    <property type="molecule type" value="Genomic_DNA"/>
</dbReference>
<comment type="caution">
    <text evidence="3">The sequence shown here is derived from an EMBL/GenBank/DDBJ whole genome shotgun (WGS) entry which is preliminary data.</text>
</comment>
<feature type="domain" description="C-type lectin" evidence="2">
    <location>
        <begin position="799"/>
        <end position="909"/>
    </location>
</feature>
<feature type="domain" description="C-type lectin" evidence="2">
    <location>
        <begin position="16"/>
        <end position="121"/>
    </location>
</feature>